<proteinExistence type="predicted"/>
<dbReference type="InterPro" id="IPR036236">
    <property type="entry name" value="Znf_C2H2_sf"/>
</dbReference>
<dbReference type="PANTHER" id="PTHR46179">
    <property type="entry name" value="ZINC FINGER PROTEIN"/>
    <property type="match status" value="1"/>
</dbReference>
<dbReference type="InterPro" id="IPR013087">
    <property type="entry name" value="Znf_C2H2_type"/>
</dbReference>
<comment type="caution">
    <text evidence="10">The sequence shown here is derived from an EMBL/GenBank/DDBJ whole genome shotgun (WGS) entry which is preliminary data.</text>
</comment>
<dbReference type="PROSITE" id="PS50157">
    <property type="entry name" value="ZINC_FINGER_C2H2_2"/>
    <property type="match status" value="3"/>
</dbReference>
<dbReference type="SMART" id="SM00355">
    <property type="entry name" value="ZnF_C2H2"/>
    <property type="match status" value="3"/>
</dbReference>
<feature type="domain" description="C2H2-type" evidence="9">
    <location>
        <begin position="84"/>
        <end position="112"/>
    </location>
</feature>
<dbReference type="PANTHER" id="PTHR46179:SF13">
    <property type="entry name" value="C2H2-TYPE DOMAIN-CONTAINING PROTEIN"/>
    <property type="match status" value="1"/>
</dbReference>
<organism evidence="10 11">
    <name type="scientific">Blepharisma stoltei</name>
    <dbReference type="NCBI Taxonomy" id="1481888"/>
    <lineage>
        <taxon>Eukaryota</taxon>
        <taxon>Sar</taxon>
        <taxon>Alveolata</taxon>
        <taxon>Ciliophora</taxon>
        <taxon>Postciliodesmatophora</taxon>
        <taxon>Heterotrichea</taxon>
        <taxon>Heterotrichida</taxon>
        <taxon>Blepharismidae</taxon>
        <taxon>Blepharisma</taxon>
    </lineage>
</organism>
<reference evidence="10" key="1">
    <citation type="submission" date="2021-09" db="EMBL/GenBank/DDBJ databases">
        <authorList>
            <consortium name="AG Swart"/>
            <person name="Singh M."/>
            <person name="Singh A."/>
            <person name="Seah K."/>
            <person name="Emmerich C."/>
        </authorList>
    </citation>
    <scope>NUCLEOTIDE SEQUENCE</scope>
    <source>
        <strain evidence="10">ATCC30299</strain>
    </source>
</reference>
<evidence type="ECO:0000259" key="9">
    <source>
        <dbReference type="PROSITE" id="PS50157"/>
    </source>
</evidence>
<feature type="domain" description="C2H2-type" evidence="9">
    <location>
        <begin position="54"/>
        <end position="82"/>
    </location>
</feature>
<keyword evidence="6" id="KW-0804">Transcription</keyword>
<evidence type="ECO:0000256" key="1">
    <source>
        <dbReference type="ARBA" id="ARBA00004123"/>
    </source>
</evidence>
<name>A0AAU9J0Z8_9CILI</name>
<comment type="subcellular location">
    <subcellularLocation>
        <location evidence="1">Nucleus</location>
    </subcellularLocation>
</comment>
<dbReference type="AlphaFoldDB" id="A0AAU9J0Z8"/>
<dbReference type="Pfam" id="PF13912">
    <property type="entry name" value="zf-C2H2_6"/>
    <property type="match status" value="1"/>
</dbReference>
<evidence type="ECO:0000256" key="5">
    <source>
        <dbReference type="ARBA" id="ARBA00023015"/>
    </source>
</evidence>
<dbReference type="EMBL" id="CAJZBQ010000018">
    <property type="protein sequence ID" value="CAG9317622.1"/>
    <property type="molecule type" value="Genomic_DNA"/>
</dbReference>
<evidence type="ECO:0000256" key="3">
    <source>
        <dbReference type="ARBA" id="ARBA00022771"/>
    </source>
</evidence>
<dbReference type="GO" id="GO:0008270">
    <property type="term" value="F:zinc ion binding"/>
    <property type="evidence" value="ECO:0007669"/>
    <property type="project" value="UniProtKB-KW"/>
</dbReference>
<dbReference type="InterPro" id="IPR051061">
    <property type="entry name" value="Zinc_finger_trans_reg"/>
</dbReference>
<keyword evidence="3 8" id="KW-0863">Zinc-finger</keyword>
<keyword evidence="7" id="KW-0539">Nucleus</keyword>
<evidence type="ECO:0000313" key="11">
    <source>
        <dbReference type="Proteomes" id="UP001162131"/>
    </source>
</evidence>
<dbReference type="Pfam" id="PF13894">
    <property type="entry name" value="zf-C2H2_4"/>
    <property type="match status" value="1"/>
</dbReference>
<keyword evidence="4" id="KW-0862">Zinc</keyword>
<protein>
    <recommendedName>
        <fullName evidence="9">C2H2-type domain-containing protein</fullName>
    </recommendedName>
</protein>
<evidence type="ECO:0000256" key="8">
    <source>
        <dbReference type="PROSITE-ProRule" id="PRU00042"/>
    </source>
</evidence>
<evidence type="ECO:0000256" key="4">
    <source>
        <dbReference type="ARBA" id="ARBA00022833"/>
    </source>
</evidence>
<dbReference type="Pfam" id="PF00096">
    <property type="entry name" value="zf-C2H2"/>
    <property type="match status" value="1"/>
</dbReference>
<dbReference type="GO" id="GO:0006357">
    <property type="term" value="P:regulation of transcription by RNA polymerase II"/>
    <property type="evidence" value="ECO:0007669"/>
    <property type="project" value="TreeGrafter"/>
</dbReference>
<sequence length="139" mass="15996">MDQAALKHFQQFMNCWMYSAFTFSKILASSAQNQNQKPEPAPPGPAKEIEPKEFPCFSCDKKYSTYKGLKQHMGKSHNSTVKNFLCDSCGGLFSNKYALKFHRRQVHEKSTTAKCSICEKTFYNKYKLKKHILRTSHSA</sequence>
<dbReference type="PROSITE" id="PS00028">
    <property type="entry name" value="ZINC_FINGER_C2H2_1"/>
    <property type="match status" value="3"/>
</dbReference>
<dbReference type="Gene3D" id="3.30.160.60">
    <property type="entry name" value="Classic Zinc Finger"/>
    <property type="match status" value="2"/>
</dbReference>
<evidence type="ECO:0000256" key="6">
    <source>
        <dbReference type="ARBA" id="ARBA00023163"/>
    </source>
</evidence>
<dbReference type="Proteomes" id="UP001162131">
    <property type="component" value="Unassembled WGS sequence"/>
</dbReference>
<keyword evidence="2" id="KW-0479">Metal-binding</keyword>
<evidence type="ECO:0000256" key="2">
    <source>
        <dbReference type="ARBA" id="ARBA00022723"/>
    </source>
</evidence>
<feature type="domain" description="C2H2-type" evidence="9">
    <location>
        <begin position="113"/>
        <end position="139"/>
    </location>
</feature>
<keyword evidence="5" id="KW-0805">Transcription regulation</keyword>
<gene>
    <name evidence="10" type="ORF">BSTOLATCC_MIC18865</name>
</gene>
<keyword evidence="11" id="KW-1185">Reference proteome</keyword>
<evidence type="ECO:0000256" key="7">
    <source>
        <dbReference type="ARBA" id="ARBA00023242"/>
    </source>
</evidence>
<dbReference type="GO" id="GO:0005634">
    <property type="term" value="C:nucleus"/>
    <property type="evidence" value="ECO:0007669"/>
    <property type="project" value="UniProtKB-SubCell"/>
</dbReference>
<accession>A0AAU9J0Z8</accession>
<evidence type="ECO:0000313" key="10">
    <source>
        <dbReference type="EMBL" id="CAG9317622.1"/>
    </source>
</evidence>
<dbReference type="SUPFAM" id="SSF57667">
    <property type="entry name" value="beta-beta-alpha zinc fingers"/>
    <property type="match status" value="1"/>
</dbReference>